<evidence type="ECO:0000313" key="2">
    <source>
        <dbReference type="EMBL" id="EKF32327.1"/>
    </source>
</evidence>
<reference evidence="2 3" key="1">
    <citation type="journal article" date="2012" name="BMC Genomics">
        <title>Comparative genomic analysis of human infective Trypanosoma cruzi lineages with the bat-restricted subspecies T. cruzi marinkellei.</title>
        <authorList>
            <person name="Franzen O."/>
            <person name="Talavera-Lopez C."/>
            <person name="Ochaya S."/>
            <person name="Butler C.E."/>
            <person name="Messenger L.A."/>
            <person name="Lewis M.D."/>
            <person name="Llewellyn M.S."/>
            <person name="Marinkelle C.J."/>
            <person name="Tyler K.M."/>
            <person name="Miles M.A."/>
            <person name="Andersson B."/>
        </authorList>
    </citation>
    <scope>NUCLEOTIDE SEQUENCE [LARGE SCALE GENOMIC DNA]</scope>
    <source>
        <strain evidence="2 3">B7</strain>
    </source>
</reference>
<dbReference type="SUPFAM" id="SSF144052">
    <property type="entry name" value="Thermophilic metalloprotease-like"/>
    <property type="match status" value="1"/>
</dbReference>
<dbReference type="AlphaFoldDB" id="K2NTM9"/>
<feature type="compositionally biased region" description="Basic and acidic residues" evidence="1">
    <location>
        <begin position="393"/>
        <end position="405"/>
    </location>
</feature>
<comment type="caution">
    <text evidence="2">The sequence shown here is derived from an EMBL/GenBank/DDBJ whole genome shotgun (WGS) entry which is preliminary data.</text>
</comment>
<proteinExistence type="predicted"/>
<dbReference type="EMBL" id="AHKC01009900">
    <property type="protein sequence ID" value="EKF32327.1"/>
    <property type="molecule type" value="Genomic_DNA"/>
</dbReference>
<dbReference type="Proteomes" id="UP000007350">
    <property type="component" value="Unassembled WGS sequence"/>
</dbReference>
<protein>
    <submittedName>
        <fullName evidence="2">Uncharacterized protein</fullName>
    </submittedName>
</protein>
<name>K2NTM9_TRYCR</name>
<sequence length="667" mass="72222">MSTAVLAARACARTILWQSLRLSAFQGAIPHVLLVVDRLPCTLQKVLLEGYMQELDAINMGSFNPTGGPPRLDLDLLATTPSYSNGLDKDWKVTYGVLPFCAGSFLEDVRTLQAFLRQCGAPVDTEEGGIDGRWSEEKMKGVLDSLAPILSPYGADDTANGCVEWKDALLRTLRAGQPRELLGCILIQRNAFQNELEKYRLRLDLFKMGLRVAEHNHLECMSRTADTLASGKDGGSRERCLEEEEIIYYMQSCSLQPHVAESMGHAIADSIDAWSWSRRIVAADGSDGVKLDVVPPASFYESLSNADLLSVYNAGVLRWEGNCDEKNTFTGMDPSAGSWKISGPGAPLRIICRDGQVLSFEGGLEECLLNTGYYAAAHAPERNCVQGHRQRFPVRDAGETNKGEEGTDENEGGDIASMSKVSDTEKRGRLKKKEYLAMLKRTGKKNTPGRTSSPLDGNDDGVRRRGNDSGACVGSSIGGTFPVGEVISESFDLSKLNGSCSVFAYPSLFKEVTMSDLHPVTMRIENGIVTDIGPNAPEELVELISLVRQAEGACYVRELGIGLSPHVGRGRIVSDVTAFERQFGVHVSLGQRHPLFVKQPAKCNADGSVAVQVDGPVLKRKAGKYHIDVFLDAARLEMGAFVVDFTKGVCSFPSSLSPAAAAAVACA</sequence>
<feature type="region of interest" description="Disordered" evidence="1">
    <location>
        <begin position="388"/>
        <end position="427"/>
    </location>
</feature>
<evidence type="ECO:0000256" key="1">
    <source>
        <dbReference type="SAM" id="MobiDB-lite"/>
    </source>
</evidence>
<feature type="region of interest" description="Disordered" evidence="1">
    <location>
        <begin position="440"/>
        <end position="469"/>
    </location>
</feature>
<accession>K2NTM9</accession>
<organism evidence="2 3">
    <name type="scientific">Trypanosoma cruzi marinkellei</name>
    <dbReference type="NCBI Taxonomy" id="85056"/>
    <lineage>
        <taxon>Eukaryota</taxon>
        <taxon>Discoba</taxon>
        <taxon>Euglenozoa</taxon>
        <taxon>Kinetoplastea</taxon>
        <taxon>Metakinetoplastina</taxon>
        <taxon>Trypanosomatida</taxon>
        <taxon>Trypanosomatidae</taxon>
        <taxon>Trypanosoma</taxon>
        <taxon>Schizotrypanum</taxon>
    </lineage>
</organism>
<keyword evidence="3" id="KW-1185">Reference proteome</keyword>
<evidence type="ECO:0000313" key="3">
    <source>
        <dbReference type="Proteomes" id="UP000007350"/>
    </source>
</evidence>
<dbReference type="OrthoDB" id="9994559at2759"/>
<gene>
    <name evidence="2" type="ORF">MOQ_003826</name>
</gene>